<keyword evidence="6" id="KW-0375">Hydrogen ion transport</keyword>
<dbReference type="PANTHER" id="PTHR21522:SF32">
    <property type="entry name" value="OTOPETRIN-2"/>
    <property type="match status" value="1"/>
</dbReference>
<dbReference type="OrthoDB" id="6429739at2759"/>
<evidence type="ECO:0000256" key="7">
    <source>
        <dbReference type="ARBA" id="ARBA00022989"/>
    </source>
</evidence>
<feature type="transmembrane region" description="Helical" evidence="11">
    <location>
        <begin position="128"/>
        <end position="148"/>
    </location>
</feature>
<keyword evidence="8" id="KW-0406">Ion transport</keyword>
<proteinExistence type="inferred from homology"/>
<evidence type="ECO:0000256" key="3">
    <source>
        <dbReference type="ARBA" id="ARBA00022448"/>
    </source>
</evidence>
<dbReference type="GO" id="GO:0015252">
    <property type="term" value="F:proton channel activity"/>
    <property type="evidence" value="ECO:0007669"/>
    <property type="project" value="InterPro"/>
</dbReference>
<dbReference type="EMBL" id="CAJOBC010088749">
    <property type="protein sequence ID" value="CAF4372514.1"/>
    <property type="molecule type" value="Genomic_DNA"/>
</dbReference>
<comment type="subcellular location">
    <subcellularLocation>
        <location evidence="1">Cell membrane</location>
        <topology evidence="1">Multi-pass membrane protein</topology>
    </subcellularLocation>
</comment>
<evidence type="ECO:0000256" key="4">
    <source>
        <dbReference type="ARBA" id="ARBA00022475"/>
    </source>
</evidence>
<dbReference type="AlphaFoldDB" id="A0A815U651"/>
<dbReference type="Pfam" id="PF03189">
    <property type="entry name" value="Otopetrin"/>
    <property type="match status" value="2"/>
</dbReference>
<keyword evidence="14" id="KW-1185">Reference proteome</keyword>
<dbReference type="Proteomes" id="UP000663829">
    <property type="component" value="Unassembled WGS sequence"/>
</dbReference>
<evidence type="ECO:0000256" key="9">
    <source>
        <dbReference type="ARBA" id="ARBA00023136"/>
    </source>
</evidence>
<feature type="non-terminal residue" evidence="12">
    <location>
        <position position="268"/>
    </location>
</feature>
<dbReference type="Proteomes" id="UP000681722">
    <property type="component" value="Unassembled WGS sequence"/>
</dbReference>
<organism evidence="12 14">
    <name type="scientific">Didymodactylos carnosus</name>
    <dbReference type="NCBI Taxonomy" id="1234261"/>
    <lineage>
        <taxon>Eukaryota</taxon>
        <taxon>Metazoa</taxon>
        <taxon>Spiralia</taxon>
        <taxon>Gnathifera</taxon>
        <taxon>Rotifera</taxon>
        <taxon>Eurotatoria</taxon>
        <taxon>Bdelloidea</taxon>
        <taxon>Philodinida</taxon>
        <taxon>Philodinidae</taxon>
        <taxon>Didymodactylos</taxon>
    </lineage>
</organism>
<dbReference type="EMBL" id="CAJNOQ010023209">
    <property type="protein sequence ID" value="CAF1511946.1"/>
    <property type="molecule type" value="Genomic_DNA"/>
</dbReference>
<feature type="non-terminal residue" evidence="12">
    <location>
        <position position="1"/>
    </location>
</feature>
<evidence type="ECO:0000313" key="13">
    <source>
        <dbReference type="EMBL" id="CAF4372514.1"/>
    </source>
</evidence>
<keyword evidence="7 11" id="KW-1133">Transmembrane helix</keyword>
<evidence type="ECO:0000313" key="14">
    <source>
        <dbReference type="Proteomes" id="UP000663829"/>
    </source>
</evidence>
<keyword evidence="10" id="KW-0407">Ion channel</keyword>
<evidence type="ECO:0000256" key="10">
    <source>
        <dbReference type="ARBA" id="ARBA00023303"/>
    </source>
</evidence>
<evidence type="ECO:0000313" key="12">
    <source>
        <dbReference type="EMBL" id="CAF1511946.1"/>
    </source>
</evidence>
<reference evidence="12" key="1">
    <citation type="submission" date="2021-02" db="EMBL/GenBank/DDBJ databases">
        <authorList>
            <person name="Nowell W R."/>
        </authorList>
    </citation>
    <scope>NUCLEOTIDE SEQUENCE</scope>
</reference>
<keyword evidence="9 11" id="KW-0472">Membrane</keyword>
<feature type="transmembrane region" description="Helical" evidence="11">
    <location>
        <begin position="242"/>
        <end position="267"/>
    </location>
</feature>
<evidence type="ECO:0000256" key="8">
    <source>
        <dbReference type="ARBA" id="ARBA00023065"/>
    </source>
</evidence>
<name>A0A815U651_9BILA</name>
<keyword evidence="3" id="KW-0813">Transport</keyword>
<dbReference type="PANTHER" id="PTHR21522">
    <property type="entry name" value="PROTON CHANNEL OTOP"/>
    <property type="match status" value="1"/>
</dbReference>
<keyword evidence="5 11" id="KW-0812">Transmembrane</keyword>
<comment type="caution">
    <text evidence="12">The sequence shown here is derived from an EMBL/GenBank/DDBJ whole genome shotgun (WGS) entry which is preliminary data.</text>
</comment>
<evidence type="ECO:0000256" key="1">
    <source>
        <dbReference type="ARBA" id="ARBA00004651"/>
    </source>
</evidence>
<evidence type="ECO:0000256" key="2">
    <source>
        <dbReference type="ARBA" id="ARBA00006513"/>
    </source>
</evidence>
<feature type="transmembrane region" description="Helical" evidence="11">
    <location>
        <begin position="180"/>
        <end position="200"/>
    </location>
</feature>
<sequence length="268" mass="30180">MVNRGGSGLHFGEQKKCSSLLDQVLLAFYGKEVKRLDTPSKRGPNLMGDQHSLIIRAHESFARVAVIHIVVTNLCVWFRMVVVETKSQIHETKSPYSGHYDEHTDLDMHTGNHSTAFISYEYLKLKPLLYPCTIEFSLMCLTLFFLIWENVGKTFAYKMSDKASTKNVFMVNCHASIKGLFSGMIIFSCSVTSIILYAGFRNKSGIDSHHSLSAGDLRKEHNALQHLSHDESSRSSMVSEKINYSIAIIEIGFDDVLIIVSLTGIYLY</sequence>
<keyword evidence="4" id="KW-1003">Cell membrane</keyword>
<gene>
    <name evidence="12" type="ORF">GPM918_LOCUS37153</name>
    <name evidence="13" type="ORF">SRO942_LOCUS37913</name>
</gene>
<protein>
    <submittedName>
        <fullName evidence="12">Uncharacterized protein</fullName>
    </submittedName>
</protein>
<accession>A0A815U651</accession>
<evidence type="ECO:0000256" key="5">
    <source>
        <dbReference type="ARBA" id="ARBA00022692"/>
    </source>
</evidence>
<evidence type="ECO:0000256" key="6">
    <source>
        <dbReference type="ARBA" id="ARBA00022781"/>
    </source>
</evidence>
<comment type="similarity">
    <text evidence="2">Belongs to the otopetrin family.</text>
</comment>
<evidence type="ECO:0000256" key="11">
    <source>
        <dbReference type="SAM" id="Phobius"/>
    </source>
</evidence>
<dbReference type="GO" id="GO:0005886">
    <property type="term" value="C:plasma membrane"/>
    <property type="evidence" value="ECO:0007669"/>
    <property type="project" value="UniProtKB-SubCell"/>
</dbReference>
<dbReference type="InterPro" id="IPR004878">
    <property type="entry name" value="Otopetrin"/>
</dbReference>